<dbReference type="Gene3D" id="3.40.630.30">
    <property type="match status" value="1"/>
</dbReference>
<feature type="domain" description="N-acetyltransferase" evidence="1">
    <location>
        <begin position="17"/>
        <end position="180"/>
    </location>
</feature>
<evidence type="ECO:0000313" key="2">
    <source>
        <dbReference type="EMBL" id="MFL0270138.1"/>
    </source>
</evidence>
<dbReference type="PROSITE" id="PS51186">
    <property type="entry name" value="GNAT"/>
    <property type="match status" value="1"/>
</dbReference>
<keyword evidence="2" id="KW-0012">Acyltransferase</keyword>
<dbReference type="PANTHER" id="PTHR43792">
    <property type="entry name" value="GNAT FAMILY, PUTATIVE (AFU_ORTHOLOGUE AFUA_3G00765)-RELATED-RELATED"/>
    <property type="match status" value="1"/>
</dbReference>
<dbReference type="RefSeq" id="WP_406766770.1">
    <property type="nucleotide sequence ID" value="NZ_JBJHZY010000006.1"/>
</dbReference>
<dbReference type="InterPro" id="IPR016181">
    <property type="entry name" value="Acyl_CoA_acyltransferase"/>
</dbReference>
<dbReference type="Proteomes" id="UP001623661">
    <property type="component" value="Unassembled WGS sequence"/>
</dbReference>
<reference evidence="2 3" key="1">
    <citation type="submission" date="2024-11" db="EMBL/GenBank/DDBJ databases">
        <authorList>
            <person name="Heng Y.C."/>
            <person name="Lim A.C.H."/>
            <person name="Lee J.K.Y."/>
            <person name="Kittelmann S."/>
        </authorList>
    </citation>
    <scope>NUCLEOTIDE SEQUENCE [LARGE SCALE GENOMIC DNA]</scope>
    <source>
        <strain evidence="2 3">WILCCON 0202</strain>
    </source>
</reference>
<evidence type="ECO:0000313" key="3">
    <source>
        <dbReference type="Proteomes" id="UP001623661"/>
    </source>
</evidence>
<dbReference type="InterPro" id="IPR000182">
    <property type="entry name" value="GNAT_dom"/>
</dbReference>
<accession>A0ABW8TYS5</accession>
<keyword evidence="2" id="KW-0808">Transferase</keyword>
<dbReference type="SUPFAM" id="SSF55729">
    <property type="entry name" value="Acyl-CoA N-acyltransferases (Nat)"/>
    <property type="match status" value="1"/>
</dbReference>
<dbReference type="Pfam" id="PF13302">
    <property type="entry name" value="Acetyltransf_3"/>
    <property type="match status" value="1"/>
</dbReference>
<proteinExistence type="predicted"/>
<evidence type="ECO:0000259" key="1">
    <source>
        <dbReference type="PROSITE" id="PS51186"/>
    </source>
</evidence>
<comment type="caution">
    <text evidence="2">The sequence shown here is derived from an EMBL/GenBank/DDBJ whole genome shotgun (WGS) entry which is preliminary data.</text>
</comment>
<dbReference type="InterPro" id="IPR051531">
    <property type="entry name" value="N-acetyltransferase"/>
</dbReference>
<dbReference type="EC" id="2.3.-.-" evidence="2"/>
<sequence>MGDEIFSVFPEITTERLNLREIKQEDAESIYKILSNIEVIKYDTFELFTNIKQAGDMINWFCEVFKRKQAIFWGISLKNNPEIIGFCKCEIEIPKVRADFGYDLSPEYWNMGIMTEALSEIMKFTFNTFDVNRIEATVSTENIASIKVLEKLGFIKEGILRERSYWRGSCHDMIMLSILKKEYCISAK</sequence>
<protein>
    <submittedName>
        <fullName evidence="2">GNAT family N-acetyltransferase</fullName>
        <ecNumber evidence="2">2.3.-.-</ecNumber>
    </submittedName>
</protein>
<dbReference type="GO" id="GO:0016746">
    <property type="term" value="F:acyltransferase activity"/>
    <property type="evidence" value="ECO:0007669"/>
    <property type="project" value="UniProtKB-KW"/>
</dbReference>
<name>A0ABW8TYS5_9CLOT</name>
<dbReference type="PANTHER" id="PTHR43792:SF9">
    <property type="entry name" value="RIBOSOMAL-PROTEIN-ALANINE ACETYLTRANSFERASE"/>
    <property type="match status" value="1"/>
</dbReference>
<dbReference type="EMBL" id="JBJHZY010000006">
    <property type="protein sequence ID" value="MFL0270138.1"/>
    <property type="molecule type" value="Genomic_DNA"/>
</dbReference>
<gene>
    <name evidence="2" type="ORF">ACJDUH_18825</name>
</gene>
<keyword evidence="3" id="KW-1185">Reference proteome</keyword>
<organism evidence="2 3">
    <name type="scientific">Candidatus Clostridium radicumherbarum</name>
    <dbReference type="NCBI Taxonomy" id="3381662"/>
    <lineage>
        <taxon>Bacteria</taxon>
        <taxon>Bacillati</taxon>
        <taxon>Bacillota</taxon>
        <taxon>Clostridia</taxon>
        <taxon>Eubacteriales</taxon>
        <taxon>Clostridiaceae</taxon>
        <taxon>Clostridium</taxon>
    </lineage>
</organism>